<evidence type="ECO:0000313" key="2">
    <source>
        <dbReference type="Proteomes" id="UP000800092"/>
    </source>
</evidence>
<dbReference type="EMBL" id="ML991851">
    <property type="protein sequence ID" value="KAF2229909.1"/>
    <property type="molecule type" value="Genomic_DNA"/>
</dbReference>
<gene>
    <name evidence="1" type="ORF">EV356DRAFT_509982</name>
</gene>
<reference evidence="1" key="1">
    <citation type="journal article" date="2020" name="Stud. Mycol.">
        <title>101 Dothideomycetes genomes: a test case for predicting lifestyles and emergence of pathogens.</title>
        <authorList>
            <person name="Haridas S."/>
            <person name="Albert R."/>
            <person name="Binder M."/>
            <person name="Bloem J."/>
            <person name="Labutti K."/>
            <person name="Salamov A."/>
            <person name="Andreopoulos B."/>
            <person name="Baker S."/>
            <person name="Barry K."/>
            <person name="Bills G."/>
            <person name="Bluhm B."/>
            <person name="Cannon C."/>
            <person name="Castanera R."/>
            <person name="Culley D."/>
            <person name="Daum C."/>
            <person name="Ezra D."/>
            <person name="Gonzalez J."/>
            <person name="Henrissat B."/>
            <person name="Kuo A."/>
            <person name="Liang C."/>
            <person name="Lipzen A."/>
            <person name="Lutzoni F."/>
            <person name="Magnuson J."/>
            <person name="Mondo S."/>
            <person name="Nolan M."/>
            <person name="Ohm R."/>
            <person name="Pangilinan J."/>
            <person name="Park H.-J."/>
            <person name="Ramirez L."/>
            <person name="Alfaro M."/>
            <person name="Sun H."/>
            <person name="Tritt A."/>
            <person name="Yoshinaga Y."/>
            <person name="Zwiers L.-H."/>
            <person name="Turgeon B."/>
            <person name="Goodwin S."/>
            <person name="Spatafora J."/>
            <person name="Crous P."/>
            <person name="Grigoriev I."/>
        </authorList>
    </citation>
    <scope>NUCLEOTIDE SEQUENCE</scope>
    <source>
        <strain evidence="1">Tuck. ex Michener</strain>
    </source>
</reference>
<organism evidence="1 2">
    <name type="scientific">Viridothelium virens</name>
    <name type="common">Speckled blister lichen</name>
    <name type="synonym">Trypethelium virens</name>
    <dbReference type="NCBI Taxonomy" id="1048519"/>
    <lineage>
        <taxon>Eukaryota</taxon>
        <taxon>Fungi</taxon>
        <taxon>Dikarya</taxon>
        <taxon>Ascomycota</taxon>
        <taxon>Pezizomycotina</taxon>
        <taxon>Dothideomycetes</taxon>
        <taxon>Dothideomycetes incertae sedis</taxon>
        <taxon>Trypetheliales</taxon>
        <taxon>Trypetheliaceae</taxon>
        <taxon>Viridothelium</taxon>
    </lineage>
</organism>
<name>A0A6A6GWD7_VIRVR</name>
<sequence length="51" mass="5656">MPPRHAHPAFAICLFATSDHTARNSSLASLEDTFSVRLLLDSLRIASRFQS</sequence>
<dbReference type="Proteomes" id="UP000800092">
    <property type="component" value="Unassembled WGS sequence"/>
</dbReference>
<dbReference type="AlphaFoldDB" id="A0A6A6GWD7"/>
<evidence type="ECO:0000313" key="1">
    <source>
        <dbReference type="EMBL" id="KAF2229909.1"/>
    </source>
</evidence>
<protein>
    <submittedName>
        <fullName evidence="1">Uncharacterized protein</fullName>
    </submittedName>
</protein>
<accession>A0A6A6GWD7</accession>
<proteinExistence type="predicted"/>
<keyword evidence="2" id="KW-1185">Reference proteome</keyword>